<evidence type="ECO:0000313" key="7">
    <source>
        <dbReference type="EMBL" id="KAK7591000.1"/>
    </source>
</evidence>
<organism evidence="7 8">
    <name type="scientific">Parthenolecanium corni</name>
    <dbReference type="NCBI Taxonomy" id="536013"/>
    <lineage>
        <taxon>Eukaryota</taxon>
        <taxon>Metazoa</taxon>
        <taxon>Ecdysozoa</taxon>
        <taxon>Arthropoda</taxon>
        <taxon>Hexapoda</taxon>
        <taxon>Insecta</taxon>
        <taxon>Pterygota</taxon>
        <taxon>Neoptera</taxon>
        <taxon>Paraneoptera</taxon>
        <taxon>Hemiptera</taxon>
        <taxon>Sternorrhyncha</taxon>
        <taxon>Coccoidea</taxon>
        <taxon>Coccidae</taxon>
        <taxon>Parthenolecanium</taxon>
    </lineage>
</organism>
<keyword evidence="3" id="KW-0863">Zinc-finger</keyword>
<protein>
    <recommendedName>
        <fullName evidence="6">PHD-type domain-containing protein</fullName>
    </recommendedName>
</protein>
<feature type="compositionally biased region" description="Low complexity" evidence="5">
    <location>
        <begin position="457"/>
        <end position="469"/>
    </location>
</feature>
<accession>A0AAN9Y5I8</accession>
<dbReference type="GO" id="GO:0005634">
    <property type="term" value="C:nucleus"/>
    <property type="evidence" value="ECO:0007669"/>
    <property type="project" value="TreeGrafter"/>
</dbReference>
<dbReference type="GO" id="GO:0006357">
    <property type="term" value="P:regulation of transcription by RNA polymerase II"/>
    <property type="evidence" value="ECO:0007669"/>
    <property type="project" value="TreeGrafter"/>
</dbReference>
<feature type="region of interest" description="Disordered" evidence="5">
    <location>
        <begin position="253"/>
        <end position="298"/>
    </location>
</feature>
<comment type="caution">
    <text evidence="7">The sequence shown here is derived from an EMBL/GenBank/DDBJ whole genome shotgun (WGS) entry which is preliminary data.</text>
</comment>
<feature type="compositionally biased region" description="Basic residues" evidence="5">
    <location>
        <begin position="486"/>
        <end position="496"/>
    </location>
</feature>
<dbReference type="InterPro" id="IPR034732">
    <property type="entry name" value="EPHD"/>
</dbReference>
<dbReference type="Proteomes" id="UP001367676">
    <property type="component" value="Unassembled WGS sequence"/>
</dbReference>
<evidence type="ECO:0000313" key="8">
    <source>
        <dbReference type="Proteomes" id="UP001367676"/>
    </source>
</evidence>
<dbReference type="AlphaFoldDB" id="A0AAN9Y5I8"/>
<dbReference type="PROSITE" id="PS51805">
    <property type="entry name" value="EPHD"/>
    <property type="match status" value="1"/>
</dbReference>
<feature type="compositionally biased region" description="Polar residues" evidence="5">
    <location>
        <begin position="104"/>
        <end position="114"/>
    </location>
</feature>
<evidence type="ECO:0000256" key="4">
    <source>
        <dbReference type="ARBA" id="ARBA00022833"/>
    </source>
</evidence>
<feature type="compositionally biased region" description="Polar residues" evidence="5">
    <location>
        <begin position="365"/>
        <end position="380"/>
    </location>
</feature>
<dbReference type="InterPro" id="IPR052440">
    <property type="entry name" value="Trans_Reg/Chrom_Remod"/>
</dbReference>
<gene>
    <name evidence="7" type="ORF">V9T40_002613</name>
</gene>
<feature type="region of interest" description="Disordered" evidence="5">
    <location>
        <begin position="33"/>
        <end position="54"/>
    </location>
</feature>
<evidence type="ECO:0000256" key="1">
    <source>
        <dbReference type="ARBA" id="ARBA00022553"/>
    </source>
</evidence>
<feature type="region of interest" description="Disordered" evidence="5">
    <location>
        <begin position="84"/>
        <end position="128"/>
    </location>
</feature>
<dbReference type="PANTHER" id="PTHR14955">
    <property type="entry name" value="RETINOIC ACID INDUCED 1/TRANSCRIPTION FACTOR 20"/>
    <property type="match status" value="1"/>
</dbReference>
<reference evidence="7 8" key="1">
    <citation type="submission" date="2024-03" db="EMBL/GenBank/DDBJ databases">
        <title>Adaptation during the transition from Ophiocordyceps entomopathogen to insect associate is accompanied by gene loss and intensified selection.</title>
        <authorList>
            <person name="Ward C.M."/>
            <person name="Onetto C.A."/>
            <person name="Borneman A.R."/>
        </authorList>
    </citation>
    <scope>NUCLEOTIDE SEQUENCE [LARGE SCALE GENOMIC DNA]</scope>
    <source>
        <strain evidence="7">AWRI1</strain>
        <tissue evidence="7">Single Adult Female</tissue>
    </source>
</reference>
<evidence type="ECO:0000256" key="2">
    <source>
        <dbReference type="ARBA" id="ARBA00022723"/>
    </source>
</evidence>
<keyword evidence="1" id="KW-0597">Phosphoprotein</keyword>
<dbReference type="InterPro" id="IPR013083">
    <property type="entry name" value="Znf_RING/FYVE/PHD"/>
</dbReference>
<proteinExistence type="predicted"/>
<keyword evidence="4" id="KW-0862">Zinc</keyword>
<feature type="compositionally biased region" description="Polar residues" evidence="5">
    <location>
        <begin position="444"/>
        <end position="456"/>
    </location>
</feature>
<dbReference type="Gene3D" id="3.30.40.10">
    <property type="entry name" value="Zinc/RING finger domain, C3HC4 (zinc finger)"/>
    <property type="match status" value="1"/>
</dbReference>
<evidence type="ECO:0000256" key="5">
    <source>
        <dbReference type="SAM" id="MobiDB-lite"/>
    </source>
</evidence>
<feature type="region of interest" description="Disordered" evidence="5">
    <location>
        <begin position="435"/>
        <end position="521"/>
    </location>
</feature>
<keyword evidence="8" id="KW-1185">Reference proteome</keyword>
<feature type="region of interest" description="Disordered" evidence="5">
    <location>
        <begin position="552"/>
        <end position="582"/>
    </location>
</feature>
<feature type="region of interest" description="Disordered" evidence="5">
    <location>
        <begin position="365"/>
        <end position="410"/>
    </location>
</feature>
<dbReference type="GO" id="GO:0008270">
    <property type="term" value="F:zinc ion binding"/>
    <property type="evidence" value="ECO:0007669"/>
    <property type="project" value="UniProtKB-KW"/>
</dbReference>
<dbReference type="PANTHER" id="PTHR14955:SF4">
    <property type="entry name" value="PHD-TYPE DOMAIN-CONTAINING PROTEIN"/>
    <property type="match status" value="1"/>
</dbReference>
<name>A0AAN9Y5I8_9HEMI</name>
<feature type="compositionally biased region" description="Low complexity" evidence="5">
    <location>
        <begin position="511"/>
        <end position="521"/>
    </location>
</feature>
<feature type="domain" description="PHD-type" evidence="6">
    <location>
        <begin position="652"/>
        <end position="757"/>
    </location>
</feature>
<evidence type="ECO:0000259" key="6">
    <source>
        <dbReference type="PROSITE" id="PS51805"/>
    </source>
</evidence>
<evidence type="ECO:0000256" key="3">
    <source>
        <dbReference type="ARBA" id="ARBA00022771"/>
    </source>
</evidence>
<sequence length="772" mass="83375">MSGGYHYINHSESPPELIGPRHRLPIIAPPRPPISSHSTSAKASHPPWMKKHNTSSNQYENSGFYGHNAARDYASISRAHCNESSAWSNPNFSNPSGNPPFGSVTSNRNTTSKSEFQKESMDLSASHDGPVTIKTAPATSSHLAVNGDAIGHNHVIPSSQANVECKREPQFHLTPAISSMTNVTVDQKPNFVGTATTNNIPCAPKAETDVSLASDNVEFALESLFHSDTSVVVPTPPTQNPKDMCVESVEKLLKSPEGSDDDDLTILYDTDTSKKNPNNSDVDAKQPLKQPPVGTNDKTDAEVLINKNCDCNVKTDAMTSIVEAEDLMSTKSIERIKCEERLNDIKLIENVENNCDAKNTDQISSEQASASSLTVANATNDIKPEPRVIGKNAGSSNAANENFAPKIAPGNSVGTEEITYVQVENELEKMFAGIEDSSDPLAPTQPQNLSTTSVDPLNNLSLNTSNTQLPQGSTNLFDSVNVPAKSSKKKTSKKSKPGGASIKSMKDKQKSSSSLKELSSSLDTMRRVPVIHIEGSKENPISAHIINSIKSEDDDVSDGRTSAKRKLGKSDPAVKKSTSNSALKNYDPAASDATWVCVFCNLCAYAPGLAGEATGDLFGPYFIRTPEQINLDESKIHSWRTTHLEQVKKKQKRSSLSIESGCIDLSTSDEQKSLEVWVHENCIVWATGVHLIGSKLIGLEEAVMQALQTICAHCSNKGASIGCRARHCNSCAHYSCAIYTGWKLDTKTFISTCNVHSVSGFCGRKRSVLFSV</sequence>
<dbReference type="Pfam" id="PF13771">
    <property type="entry name" value="zf-HC5HC2H"/>
    <property type="match status" value="1"/>
</dbReference>
<keyword evidence="2" id="KW-0479">Metal-binding</keyword>
<dbReference type="EMBL" id="JBBCAQ010000022">
    <property type="protein sequence ID" value="KAK7591000.1"/>
    <property type="molecule type" value="Genomic_DNA"/>
</dbReference>
<feature type="compositionally biased region" description="Low complexity" evidence="5">
    <location>
        <begin position="88"/>
        <end position="103"/>
    </location>
</feature>